<accession>A0A226C2Y8</accession>
<keyword evidence="3" id="KW-1185">Reference proteome</keyword>
<organism evidence="2 3">
    <name type="scientific">Natranaerobius trueperi</name>
    <dbReference type="NCBI Taxonomy" id="759412"/>
    <lineage>
        <taxon>Bacteria</taxon>
        <taxon>Bacillati</taxon>
        <taxon>Bacillota</taxon>
        <taxon>Clostridia</taxon>
        <taxon>Natranaerobiales</taxon>
        <taxon>Natranaerobiaceae</taxon>
        <taxon>Natranaerobius</taxon>
    </lineage>
</organism>
<dbReference type="SUPFAM" id="SSF46785">
    <property type="entry name" value="Winged helix' DNA-binding domain"/>
    <property type="match status" value="1"/>
</dbReference>
<dbReference type="InterPro" id="IPR036388">
    <property type="entry name" value="WH-like_DNA-bd_sf"/>
</dbReference>
<name>A0A226C2Y8_9FIRM</name>
<evidence type="ECO:0000259" key="1">
    <source>
        <dbReference type="Pfam" id="PF03551"/>
    </source>
</evidence>
<dbReference type="Proteomes" id="UP000214588">
    <property type="component" value="Unassembled WGS sequence"/>
</dbReference>
<dbReference type="InterPro" id="IPR036390">
    <property type="entry name" value="WH_DNA-bd_sf"/>
</dbReference>
<dbReference type="OrthoDB" id="9808017at2"/>
<dbReference type="RefSeq" id="WP_089022418.1">
    <property type="nucleotide sequence ID" value="NZ_NIQC01000001.1"/>
</dbReference>
<protein>
    <submittedName>
        <fullName evidence="2">PadR family transcriptional regulator</fullName>
    </submittedName>
</protein>
<dbReference type="Pfam" id="PF03551">
    <property type="entry name" value="PadR"/>
    <property type="match status" value="1"/>
</dbReference>
<proteinExistence type="predicted"/>
<dbReference type="AlphaFoldDB" id="A0A226C2Y8"/>
<evidence type="ECO:0000313" key="3">
    <source>
        <dbReference type="Proteomes" id="UP000214588"/>
    </source>
</evidence>
<dbReference type="PANTHER" id="PTHR33169:SF14">
    <property type="entry name" value="TRANSCRIPTIONAL REGULATOR RV3488"/>
    <property type="match status" value="1"/>
</dbReference>
<dbReference type="Gene3D" id="1.10.10.10">
    <property type="entry name" value="Winged helix-like DNA-binding domain superfamily/Winged helix DNA-binding domain"/>
    <property type="match status" value="1"/>
</dbReference>
<dbReference type="InterPro" id="IPR005149">
    <property type="entry name" value="Tscrpt_reg_PadR_N"/>
</dbReference>
<dbReference type="PANTHER" id="PTHR33169">
    <property type="entry name" value="PADR-FAMILY TRANSCRIPTIONAL REGULATOR"/>
    <property type="match status" value="1"/>
</dbReference>
<gene>
    <name evidence="2" type="ORF">CDO51_00925</name>
</gene>
<reference evidence="2 3" key="1">
    <citation type="submission" date="2017-06" db="EMBL/GenBank/DDBJ databases">
        <title>Draft Genome Sequence of Natranaerobius trueperi halophilic, alkalithermophilic bacteria from soda lakes.</title>
        <authorList>
            <person name="Zhao B."/>
        </authorList>
    </citation>
    <scope>NUCLEOTIDE SEQUENCE [LARGE SCALE GENOMIC DNA]</scope>
    <source>
        <strain evidence="2 3">DSM 18760</strain>
    </source>
</reference>
<dbReference type="EMBL" id="NIQC01000001">
    <property type="protein sequence ID" value="OWZ84994.1"/>
    <property type="molecule type" value="Genomic_DNA"/>
</dbReference>
<sequence>MKKRAIRKLYLGFIQIYILYHAKVEPFYGLCMIEELKDHGYDISPGTLYPILHNMEKDGLLEKHEKVESGRARKYYHTTELGDEALQEGKEKAKELFSEISKEE</sequence>
<feature type="domain" description="Transcription regulator PadR N-terminal" evidence="1">
    <location>
        <begin position="18"/>
        <end position="88"/>
    </location>
</feature>
<comment type="caution">
    <text evidence="2">The sequence shown here is derived from an EMBL/GenBank/DDBJ whole genome shotgun (WGS) entry which is preliminary data.</text>
</comment>
<evidence type="ECO:0000313" key="2">
    <source>
        <dbReference type="EMBL" id="OWZ84994.1"/>
    </source>
</evidence>
<dbReference type="InterPro" id="IPR052509">
    <property type="entry name" value="Metal_resp_DNA-bind_regulator"/>
</dbReference>